<feature type="transmembrane region" description="Helical" evidence="6">
    <location>
        <begin position="72"/>
        <end position="95"/>
    </location>
</feature>
<dbReference type="GO" id="GO:0000139">
    <property type="term" value="C:Golgi membrane"/>
    <property type="evidence" value="ECO:0007669"/>
    <property type="project" value="TreeGrafter"/>
</dbReference>
<evidence type="ECO:0000256" key="3">
    <source>
        <dbReference type="ARBA" id="ARBA00022692"/>
    </source>
</evidence>
<comment type="similarity">
    <text evidence="2">Belongs to the SVP26 family.</text>
</comment>
<dbReference type="HOGENOM" id="CLU_1332798_0_0_1"/>
<feature type="transmembrane region" description="Helical" evidence="6">
    <location>
        <begin position="33"/>
        <end position="60"/>
    </location>
</feature>
<evidence type="ECO:0000256" key="2">
    <source>
        <dbReference type="ARBA" id="ARBA00008096"/>
    </source>
</evidence>
<keyword evidence="5 6" id="KW-0472">Membrane</keyword>
<gene>
    <name evidence="7" type="ORF">PAN0_007c3172</name>
</gene>
<dbReference type="PANTHER" id="PTHR13144:SF0">
    <property type="entry name" value="PROTEIN TEX261"/>
    <property type="match status" value="1"/>
</dbReference>
<evidence type="ECO:0000256" key="5">
    <source>
        <dbReference type="ARBA" id="ARBA00023136"/>
    </source>
</evidence>
<dbReference type="GO" id="GO:0006888">
    <property type="term" value="P:endoplasmic reticulum to Golgi vesicle-mediated transport"/>
    <property type="evidence" value="ECO:0007669"/>
    <property type="project" value="InterPro"/>
</dbReference>
<dbReference type="AlphaFoldDB" id="A0A081CE60"/>
<dbReference type="PANTHER" id="PTHR13144">
    <property type="entry name" value="TEX261 PROTEIN"/>
    <property type="match status" value="1"/>
</dbReference>
<evidence type="ECO:0000256" key="6">
    <source>
        <dbReference type="SAM" id="Phobius"/>
    </source>
</evidence>
<dbReference type="InterPro" id="IPR007277">
    <property type="entry name" value="Svp26/Tex261"/>
</dbReference>
<dbReference type="GO" id="GO:0097020">
    <property type="term" value="F:COPII receptor activity"/>
    <property type="evidence" value="ECO:0007669"/>
    <property type="project" value="InterPro"/>
</dbReference>
<evidence type="ECO:0000313" key="7">
    <source>
        <dbReference type="EMBL" id="GAK64956.1"/>
    </source>
</evidence>
<proteinExistence type="inferred from homology"/>
<comment type="subcellular location">
    <subcellularLocation>
        <location evidence="1">Membrane</location>
        <topology evidence="1">Multi-pass membrane protein</topology>
    </subcellularLocation>
</comment>
<dbReference type="GeneID" id="26303951"/>
<keyword evidence="8" id="KW-1185">Reference proteome</keyword>
<dbReference type="Pfam" id="PF04148">
    <property type="entry name" value="Erv26"/>
    <property type="match status" value="1"/>
</dbReference>
<name>A0A081CE60_PSEA2</name>
<evidence type="ECO:0000313" key="8">
    <source>
        <dbReference type="Proteomes" id="UP000053758"/>
    </source>
</evidence>
<dbReference type="Proteomes" id="UP000053758">
    <property type="component" value="Unassembled WGS sequence"/>
</dbReference>
<dbReference type="GO" id="GO:0030134">
    <property type="term" value="C:COPII-coated ER to Golgi transport vesicle"/>
    <property type="evidence" value="ECO:0007669"/>
    <property type="project" value="TreeGrafter"/>
</dbReference>
<evidence type="ECO:0000256" key="4">
    <source>
        <dbReference type="ARBA" id="ARBA00022989"/>
    </source>
</evidence>
<keyword evidence="4 6" id="KW-1133">Transmembrane helix</keyword>
<dbReference type="RefSeq" id="XP_014656743.1">
    <property type="nucleotide sequence ID" value="XM_014801257.1"/>
</dbReference>
<accession>A0A081CE60</accession>
<organism evidence="7">
    <name type="scientific">Pseudozyma antarctica</name>
    <name type="common">Yeast</name>
    <name type="synonym">Candida antarctica</name>
    <dbReference type="NCBI Taxonomy" id="84753"/>
    <lineage>
        <taxon>Eukaryota</taxon>
        <taxon>Fungi</taxon>
        <taxon>Dikarya</taxon>
        <taxon>Basidiomycota</taxon>
        <taxon>Ustilaginomycotina</taxon>
        <taxon>Ustilaginomycetes</taxon>
        <taxon>Ustilaginales</taxon>
        <taxon>Ustilaginaceae</taxon>
        <taxon>Moesziomyces</taxon>
    </lineage>
</organism>
<reference evidence="7" key="1">
    <citation type="submission" date="2014-07" db="EMBL/GenBank/DDBJ databases">
        <title>Draft genome sequence of the yeast Pseudozyma antarctica JCM 10317 known as a producer of lipase B which used in a wide range of industrial applications.</title>
        <authorList>
            <person name="Morita T."/>
            <person name="Saika A."/>
            <person name="Koike H."/>
        </authorList>
    </citation>
    <scope>NUCLEOTIDE SEQUENCE</scope>
    <source>
        <strain evidence="7">JCM 10317</strain>
    </source>
</reference>
<keyword evidence="3 6" id="KW-0812">Transmembrane</keyword>
<sequence length="245" mass="26181">MSEVARSSTRKFHPAQGFSARLSTGAHTNHAQLAMILSLLTASFVVGAGAVGLVCLALGLHSLSHYIETHAVRARVLGLRALALTAIVQVLVVVLDNVPLSPLLPSLAAVALHYRAISRSEWPFATTSSAGSRSGALEALVSLILLPLSSHVWLMRSHALSLRAWHKHRYDTLHRPKLPGGRLDWDVDSIEPPGTREMTQLQVCALLVVCVWSIPVYRLVGRIAAAEWGGSGGGLTGGPPVRPSR</sequence>
<dbReference type="EMBL" id="DF830074">
    <property type="protein sequence ID" value="GAK64956.1"/>
    <property type="molecule type" value="Genomic_DNA"/>
</dbReference>
<dbReference type="GO" id="GO:0005789">
    <property type="term" value="C:endoplasmic reticulum membrane"/>
    <property type="evidence" value="ECO:0007669"/>
    <property type="project" value="TreeGrafter"/>
</dbReference>
<protein>
    <submittedName>
        <fullName evidence="7">Uncharacterized protein</fullName>
    </submittedName>
</protein>
<evidence type="ECO:0000256" key="1">
    <source>
        <dbReference type="ARBA" id="ARBA00004141"/>
    </source>
</evidence>